<name>A0ABD5V5N9_9EURY</name>
<evidence type="ECO:0000313" key="2">
    <source>
        <dbReference type="Proteomes" id="UP001596312"/>
    </source>
</evidence>
<accession>A0ABD5V5N9</accession>
<gene>
    <name evidence="1" type="ORF">ACFQGH_17100</name>
</gene>
<dbReference type="Proteomes" id="UP001596312">
    <property type="component" value="Unassembled WGS sequence"/>
</dbReference>
<evidence type="ECO:0000313" key="1">
    <source>
        <dbReference type="EMBL" id="MFC6906912.1"/>
    </source>
</evidence>
<protein>
    <submittedName>
        <fullName evidence="1">Uncharacterized protein</fullName>
    </submittedName>
</protein>
<organism evidence="1 2">
    <name type="scientific">Halalkalicoccus tibetensis</name>
    <dbReference type="NCBI Taxonomy" id="175632"/>
    <lineage>
        <taxon>Archaea</taxon>
        <taxon>Methanobacteriati</taxon>
        <taxon>Methanobacteriota</taxon>
        <taxon>Stenosarchaea group</taxon>
        <taxon>Halobacteria</taxon>
        <taxon>Halobacteriales</taxon>
        <taxon>Halococcaceae</taxon>
        <taxon>Halalkalicoccus</taxon>
    </lineage>
</organism>
<reference evidence="1 2" key="1">
    <citation type="journal article" date="2019" name="Int. J. Syst. Evol. Microbiol.">
        <title>The Global Catalogue of Microorganisms (GCM) 10K type strain sequencing project: providing services to taxonomists for standard genome sequencing and annotation.</title>
        <authorList>
            <consortium name="The Broad Institute Genomics Platform"/>
            <consortium name="The Broad Institute Genome Sequencing Center for Infectious Disease"/>
            <person name="Wu L."/>
            <person name="Ma J."/>
        </authorList>
    </citation>
    <scope>NUCLEOTIDE SEQUENCE [LARGE SCALE GENOMIC DNA]</scope>
    <source>
        <strain evidence="1 2">CGMCC 1.3240</strain>
    </source>
</reference>
<dbReference type="RefSeq" id="WP_340605492.1">
    <property type="nucleotide sequence ID" value="NZ_JBBMXV010000006.1"/>
</dbReference>
<proteinExistence type="predicted"/>
<sequence>MPAGTPDEWLFEDWQLIARALTDATHENCRCYKCDTIDALLDDIAHYWDLDERELAQLLH</sequence>
<keyword evidence="2" id="KW-1185">Reference proteome</keyword>
<comment type="caution">
    <text evidence="1">The sequence shown here is derived from an EMBL/GenBank/DDBJ whole genome shotgun (WGS) entry which is preliminary data.</text>
</comment>
<dbReference type="AlphaFoldDB" id="A0ABD5V5N9"/>
<dbReference type="EMBL" id="JBHSXQ010000006">
    <property type="protein sequence ID" value="MFC6906912.1"/>
    <property type="molecule type" value="Genomic_DNA"/>
</dbReference>